<evidence type="ECO:0000313" key="1">
    <source>
        <dbReference type="Proteomes" id="UP000035642"/>
    </source>
</evidence>
<accession>A0A0K0D0F6</accession>
<dbReference type="WBParaSite" id="ACAC_0000354301-mRNA-1">
    <property type="protein sequence ID" value="ACAC_0000354301-mRNA-1"/>
    <property type="gene ID" value="ACAC_0000354301"/>
</dbReference>
<reference evidence="1" key="1">
    <citation type="submission" date="2012-09" db="EMBL/GenBank/DDBJ databases">
        <authorList>
            <person name="Martin A.A."/>
        </authorList>
    </citation>
    <scope>NUCLEOTIDE SEQUENCE</scope>
</reference>
<proteinExistence type="predicted"/>
<dbReference type="STRING" id="6313.A0A0K0D0F6"/>
<organism evidence="1 2">
    <name type="scientific">Angiostrongylus cantonensis</name>
    <name type="common">Rat lungworm</name>
    <dbReference type="NCBI Taxonomy" id="6313"/>
    <lineage>
        <taxon>Eukaryota</taxon>
        <taxon>Metazoa</taxon>
        <taxon>Ecdysozoa</taxon>
        <taxon>Nematoda</taxon>
        <taxon>Chromadorea</taxon>
        <taxon>Rhabditida</taxon>
        <taxon>Rhabditina</taxon>
        <taxon>Rhabditomorpha</taxon>
        <taxon>Strongyloidea</taxon>
        <taxon>Metastrongylidae</taxon>
        <taxon>Angiostrongylus</taxon>
    </lineage>
</organism>
<evidence type="ECO:0000313" key="2">
    <source>
        <dbReference type="WBParaSite" id="ACAC_0000354301-mRNA-1"/>
    </source>
</evidence>
<name>A0A0K0D0F6_ANGCA</name>
<sequence>MSMYSYPTEQIRAHALPRELQTLRMKRIRLEFCRISEFHRDRIGASTSANSSNSSAALAAEAASKQQLETLQMQMLMQQTLLQQSLLGFNPYALAGSTSGTSSTSAKPDDLLNPLLMASLMTNPLAMQSLLMDPAALAALSLAGAGAAGCANLVSGSGKKPKSHNSQS</sequence>
<reference evidence="2" key="2">
    <citation type="submission" date="2017-02" db="UniProtKB">
        <authorList>
            <consortium name="WormBaseParasite"/>
        </authorList>
    </citation>
    <scope>IDENTIFICATION</scope>
</reference>
<dbReference type="Proteomes" id="UP000035642">
    <property type="component" value="Unassembled WGS sequence"/>
</dbReference>
<dbReference type="AlphaFoldDB" id="A0A0K0D0F6"/>
<protein>
    <submittedName>
        <fullName evidence="2">Groucho/TLE N-terminal Q-rich domain-containing protein</fullName>
    </submittedName>
</protein>
<keyword evidence="1" id="KW-1185">Reference proteome</keyword>